<comment type="caution">
    <text evidence="2">The sequence shown here is derived from an EMBL/GenBank/DDBJ whole genome shotgun (WGS) entry which is preliminary data.</text>
</comment>
<proteinExistence type="predicted"/>
<evidence type="ECO:0000313" key="2">
    <source>
        <dbReference type="EMBL" id="KAK3199044.1"/>
    </source>
</evidence>
<dbReference type="AlphaFoldDB" id="A0AAE0E031"/>
<accession>A0AAE0E031</accession>
<evidence type="ECO:0000313" key="3">
    <source>
        <dbReference type="Proteomes" id="UP001281410"/>
    </source>
</evidence>
<feature type="compositionally biased region" description="Acidic residues" evidence="1">
    <location>
        <begin position="1"/>
        <end position="24"/>
    </location>
</feature>
<gene>
    <name evidence="2" type="ORF">Dsin_022459</name>
</gene>
<dbReference type="EMBL" id="JANJYJ010000007">
    <property type="protein sequence ID" value="KAK3199044.1"/>
    <property type="molecule type" value="Genomic_DNA"/>
</dbReference>
<evidence type="ECO:0000256" key="1">
    <source>
        <dbReference type="SAM" id="MobiDB-lite"/>
    </source>
</evidence>
<reference evidence="2" key="1">
    <citation type="journal article" date="2023" name="Plant J.">
        <title>Genome sequences and population genomics provide insights into the demographic history, inbreeding, and mutation load of two 'living fossil' tree species of Dipteronia.</title>
        <authorList>
            <person name="Feng Y."/>
            <person name="Comes H.P."/>
            <person name="Chen J."/>
            <person name="Zhu S."/>
            <person name="Lu R."/>
            <person name="Zhang X."/>
            <person name="Li P."/>
            <person name="Qiu J."/>
            <person name="Olsen K.M."/>
            <person name="Qiu Y."/>
        </authorList>
    </citation>
    <scope>NUCLEOTIDE SEQUENCE</scope>
    <source>
        <strain evidence="2">NBL</strain>
    </source>
</reference>
<protein>
    <submittedName>
        <fullName evidence="2">Uncharacterized protein</fullName>
    </submittedName>
</protein>
<name>A0AAE0E031_9ROSI</name>
<dbReference type="Proteomes" id="UP001281410">
    <property type="component" value="Unassembled WGS sequence"/>
</dbReference>
<organism evidence="2 3">
    <name type="scientific">Dipteronia sinensis</name>
    <dbReference type="NCBI Taxonomy" id="43782"/>
    <lineage>
        <taxon>Eukaryota</taxon>
        <taxon>Viridiplantae</taxon>
        <taxon>Streptophyta</taxon>
        <taxon>Embryophyta</taxon>
        <taxon>Tracheophyta</taxon>
        <taxon>Spermatophyta</taxon>
        <taxon>Magnoliopsida</taxon>
        <taxon>eudicotyledons</taxon>
        <taxon>Gunneridae</taxon>
        <taxon>Pentapetalae</taxon>
        <taxon>rosids</taxon>
        <taxon>malvids</taxon>
        <taxon>Sapindales</taxon>
        <taxon>Sapindaceae</taxon>
        <taxon>Hippocastanoideae</taxon>
        <taxon>Acereae</taxon>
        <taxon>Dipteronia</taxon>
    </lineage>
</organism>
<feature type="region of interest" description="Disordered" evidence="1">
    <location>
        <begin position="1"/>
        <end position="26"/>
    </location>
</feature>
<sequence>MYGENELDEDEMEVDEIDQEETNGEDMNVKEFEEDNEVDPEPVFQTQEQQPIEANEWRDFISLNMWTDAGHNDNNDNNEDEL</sequence>
<keyword evidence="3" id="KW-1185">Reference proteome</keyword>